<evidence type="ECO:0000313" key="1">
    <source>
        <dbReference type="EMBL" id="TNN81934.1"/>
    </source>
</evidence>
<evidence type="ECO:0000313" key="2">
    <source>
        <dbReference type="Proteomes" id="UP000314294"/>
    </source>
</evidence>
<protein>
    <submittedName>
        <fullName evidence="1">Uncharacterized protein</fullName>
    </submittedName>
</protein>
<dbReference type="EMBL" id="SRLO01000043">
    <property type="protein sequence ID" value="TNN81934.1"/>
    <property type="molecule type" value="Genomic_DNA"/>
</dbReference>
<dbReference type="Proteomes" id="UP000314294">
    <property type="component" value="Unassembled WGS sequence"/>
</dbReference>
<reference evidence="1 2" key="1">
    <citation type="submission" date="2019-03" db="EMBL/GenBank/DDBJ databases">
        <title>First draft genome of Liparis tanakae, snailfish: a comprehensive survey of snailfish specific genes.</title>
        <authorList>
            <person name="Kim W."/>
            <person name="Song I."/>
            <person name="Jeong J.-H."/>
            <person name="Kim D."/>
            <person name="Kim S."/>
            <person name="Ryu S."/>
            <person name="Song J.Y."/>
            <person name="Lee S.K."/>
        </authorList>
    </citation>
    <scope>NUCLEOTIDE SEQUENCE [LARGE SCALE GENOMIC DNA]</scope>
    <source>
        <tissue evidence="1">Muscle</tissue>
    </source>
</reference>
<sequence length="118" mass="13487">MFVLELGRKRQTDEGEEHPKVLLSVLDIVPHPHHQSFKDGLLIGDIDFIAGEQLNYLSRGEQQELLVLNDLQEVFLEGRGDRPRSNRKDTLIKTQLAPLTNQRTDFVDAHSSRCSLLE</sequence>
<accession>A0A4Z2IWK6</accession>
<dbReference type="AlphaFoldDB" id="A0A4Z2IWK6"/>
<comment type="caution">
    <text evidence="1">The sequence shown here is derived from an EMBL/GenBank/DDBJ whole genome shotgun (WGS) entry which is preliminary data.</text>
</comment>
<organism evidence="1 2">
    <name type="scientific">Liparis tanakae</name>
    <name type="common">Tanaka's snailfish</name>
    <dbReference type="NCBI Taxonomy" id="230148"/>
    <lineage>
        <taxon>Eukaryota</taxon>
        <taxon>Metazoa</taxon>
        <taxon>Chordata</taxon>
        <taxon>Craniata</taxon>
        <taxon>Vertebrata</taxon>
        <taxon>Euteleostomi</taxon>
        <taxon>Actinopterygii</taxon>
        <taxon>Neopterygii</taxon>
        <taxon>Teleostei</taxon>
        <taxon>Neoteleostei</taxon>
        <taxon>Acanthomorphata</taxon>
        <taxon>Eupercaria</taxon>
        <taxon>Perciformes</taxon>
        <taxon>Cottioidei</taxon>
        <taxon>Cottales</taxon>
        <taxon>Liparidae</taxon>
        <taxon>Liparis</taxon>
    </lineage>
</organism>
<gene>
    <name evidence="1" type="ORF">EYF80_007842</name>
</gene>
<keyword evidence="2" id="KW-1185">Reference proteome</keyword>
<name>A0A4Z2IWK6_9TELE</name>
<proteinExistence type="predicted"/>